<comment type="caution">
    <text evidence="6">The sequence shown here is derived from an EMBL/GenBank/DDBJ whole genome shotgun (WGS) entry which is preliminary data.</text>
</comment>
<dbReference type="SMART" id="SM00248">
    <property type="entry name" value="ANK"/>
    <property type="match status" value="7"/>
</dbReference>
<dbReference type="InterPro" id="IPR036770">
    <property type="entry name" value="Ankyrin_rpt-contain_sf"/>
</dbReference>
<dbReference type="Pfam" id="PF22939">
    <property type="entry name" value="WHD_GPIID"/>
    <property type="match status" value="1"/>
</dbReference>
<reference evidence="6 7" key="1">
    <citation type="submission" date="2019-01" db="EMBL/GenBank/DDBJ databases">
        <title>Intercellular communication is required for trap formation in the nematode-trapping fungus Duddingtonia flagrans.</title>
        <authorList>
            <person name="Youssar L."/>
            <person name="Wernet V."/>
            <person name="Hensel N."/>
            <person name="Hildebrandt H.-G."/>
            <person name="Fischer R."/>
        </authorList>
    </citation>
    <scope>NUCLEOTIDE SEQUENCE [LARGE SCALE GENOMIC DNA]</scope>
    <source>
        <strain evidence="6 7">CBS H-5679</strain>
    </source>
</reference>
<keyword evidence="2" id="KW-0040">ANK repeat</keyword>
<dbReference type="PANTHER" id="PTHR10039:SF15">
    <property type="entry name" value="NACHT DOMAIN-CONTAINING PROTEIN"/>
    <property type="match status" value="1"/>
</dbReference>
<evidence type="ECO:0000256" key="2">
    <source>
        <dbReference type="PROSITE-ProRule" id="PRU00023"/>
    </source>
</evidence>
<feature type="repeat" description="ANK" evidence="2">
    <location>
        <begin position="852"/>
        <end position="884"/>
    </location>
</feature>
<dbReference type="Gene3D" id="1.25.40.20">
    <property type="entry name" value="Ankyrin repeat-containing domain"/>
    <property type="match status" value="3"/>
</dbReference>
<accession>A0A437AEP1</accession>
<feature type="region of interest" description="Disordered" evidence="3">
    <location>
        <begin position="210"/>
        <end position="244"/>
    </location>
</feature>
<evidence type="ECO:0000313" key="7">
    <source>
        <dbReference type="Proteomes" id="UP000283090"/>
    </source>
</evidence>
<dbReference type="STRING" id="97331.A0A437AEP1"/>
<dbReference type="InterPro" id="IPR056884">
    <property type="entry name" value="NPHP3-like_N"/>
</dbReference>
<dbReference type="OrthoDB" id="195446at2759"/>
<dbReference type="RefSeq" id="XP_067495266.1">
    <property type="nucleotide sequence ID" value="XM_067636709.1"/>
</dbReference>
<dbReference type="Gene3D" id="3.40.50.300">
    <property type="entry name" value="P-loop containing nucleotide triphosphate hydrolases"/>
    <property type="match status" value="1"/>
</dbReference>
<evidence type="ECO:0000259" key="4">
    <source>
        <dbReference type="Pfam" id="PF22939"/>
    </source>
</evidence>
<dbReference type="InterPro" id="IPR027417">
    <property type="entry name" value="P-loop_NTPase"/>
</dbReference>
<keyword evidence="7" id="KW-1185">Reference proteome</keyword>
<feature type="repeat" description="ANK" evidence="2">
    <location>
        <begin position="819"/>
        <end position="851"/>
    </location>
</feature>
<keyword evidence="1" id="KW-0677">Repeat</keyword>
<feature type="repeat" description="ANK" evidence="2">
    <location>
        <begin position="886"/>
        <end position="918"/>
    </location>
</feature>
<proteinExistence type="predicted"/>
<evidence type="ECO:0000313" key="6">
    <source>
        <dbReference type="EMBL" id="RVD89722.1"/>
    </source>
</evidence>
<dbReference type="SUPFAM" id="SSF53167">
    <property type="entry name" value="Purine and uridine phosphorylases"/>
    <property type="match status" value="1"/>
</dbReference>
<evidence type="ECO:0000259" key="5">
    <source>
        <dbReference type="Pfam" id="PF24883"/>
    </source>
</evidence>
<dbReference type="GeneID" id="93583028"/>
<name>A0A437AEP1_ARTFL</name>
<organism evidence="6 7">
    <name type="scientific">Arthrobotrys flagrans</name>
    <name type="common">Nematode-trapping fungus</name>
    <name type="synonym">Trichothecium flagrans</name>
    <dbReference type="NCBI Taxonomy" id="97331"/>
    <lineage>
        <taxon>Eukaryota</taxon>
        <taxon>Fungi</taxon>
        <taxon>Dikarya</taxon>
        <taxon>Ascomycota</taxon>
        <taxon>Pezizomycotina</taxon>
        <taxon>Orbiliomycetes</taxon>
        <taxon>Orbiliales</taxon>
        <taxon>Orbiliaceae</taxon>
        <taxon>Arthrobotrys</taxon>
    </lineage>
</organism>
<dbReference type="PROSITE" id="PS50088">
    <property type="entry name" value="ANK_REPEAT"/>
    <property type="match status" value="6"/>
</dbReference>
<dbReference type="GO" id="GO:0009116">
    <property type="term" value="P:nucleoside metabolic process"/>
    <property type="evidence" value="ECO:0007669"/>
    <property type="project" value="InterPro"/>
</dbReference>
<dbReference type="Pfam" id="PF12796">
    <property type="entry name" value="Ank_2"/>
    <property type="match status" value="2"/>
</dbReference>
<evidence type="ECO:0000256" key="3">
    <source>
        <dbReference type="SAM" id="MobiDB-lite"/>
    </source>
</evidence>
<dbReference type="Pfam" id="PF13606">
    <property type="entry name" value="Ank_3"/>
    <property type="match status" value="1"/>
</dbReference>
<protein>
    <submittedName>
        <fullName evidence="6">Uncharacterized protein</fullName>
    </submittedName>
</protein>
<dbReference type="Proteomes" id="UP000283090">
    <property type="component" value="Unassembled WGS sequence"/>
</dbReference>
<feature type="domain" description="GPI inositol-deacylase winged helix" evidence="4">
    <location>
        <begin position="640"/>
        <end position="719"/>
    </location>
</feature>
<dbReference type="SUPFAM" id="SSF52540">
    <property type="entry name" value="P-loop containing nucleoside triphosphate hydrolases"/>
    <property type="match status" value="1"/>
</dbReference>
<dbReference type="AlphaFoldDB" id="A0A437AEP1"/>
<feature type="repeat" description="ANK" evidence="2">
    <location>
        <begin position="919"/>
        <end position="951"/>
    </location>
</feature>
<gene>
    <name evidence="6" type="ORF">DFL_000717</name>
</gene>
<feature type="repeat" description="ANK" evidence="2">
    <location>
        <begin position="952"/>
        <end position="983"/>
    </location>
</feature>
<dbReference type="PROSITE" id="PS50297">
    <property type="entry name" value="ANK_REP_REGION"/>
    <property type="match status" value="5"/>
</dbReference>
<dbReference type="VEuPathDB" id="FungiDB:DFL_000717"/>
<dbReference type="InterPro" id="IPR035994">
    <property type="entry name" value="Nucleoside_phosphorylase_sf"/>
</dbReference>
<sequence length="1047" mass="116884">MSAHQAPKPQKSHSQYSVGWVCALPKEQTAAIAMLDERHDNLPNPPRSNDDNSYALGSIGSHNIVIACLPKGKIGTVSAASVAMNMIRTFPNIKFGLMVGIGGGIPNKGKIRLGDVVVGTPTDQFPGVVQWDIGKVTQGGGFERTGALNNPPDFILTALSRLETEQELRGSKISEYLDQMITKFPRLTKYLRSKSLEDILFNSSYGHINMSSASSDEEANGNNEDESDDEEEKEEEGEEGEDCQHCDKANVVKRKARDMRVHYGLIASGNQVIKDAKFRDKLNKALGGKEHSAAVAAAFAKELLEYVPASDVDGVDPAQDVIQSVTRIEANVERINSRLNRKDNLEILDWLTPTDYSNQQIDSLDQRQQGTGEWLLNSTEYQNWLNANKQILFCPGIPGAGKTILTSIVIDDLTTRFSDSKIGIAYIYCNFRRKDEQNIESLLASLLKQLASAQFALPTAVKEMYNDNIKKKTRPSRDDIVRTLESVCREYERVFIIVDALDECQTSNNCREIFISKLFQFHSKCGTNIFITSRMLPEITEKFENCGRLEVRARDEDVRKYLDAQISNSGVKRLMDYREEIKTGITRTVDGMFLLAQLHFEAIKTKTSLTRMRNALETLPIGEKAYDHAYKNAMARIESQNKDFKDLAHKVLWWIVRAKRPITTSELRHALGVEIGQPKFDEDNCPEEAEMASVCAGLVIIDKESQIIRLVHYTTQEYFDRTWQEWFPNAETNITEVCVTYLSYNVFEGPSLTEKDFKARLQSNALYEYAANHWGYHAGISLIGNTLLVMAFLERRGAVSACSQVLMAPMNYPNINAVDGWTGVHLAAYAGVYESMTGMLDRSADLEAKDKWGRTPLMWAVRNGHEAVVRLLVDRGADLEAKNNTWGQTSLMSAAENGHEAVVRLLVGRGANLEAKDRWGQAPLMSASRNGYEAVVRLLVDRGADLEAKDKWGRTPLMSAAWNGHEAVRLLVDRGADLEAKDDSGRTPLMLAAVDGYEAVVRLLVDRGADLEAKNYWGQTALMWAAEGGDKAVVKTLKEERDSSNQS</sequence>
<dbReference type="PANTHER" id="PTHR10039">
    <property type="entry name" value="AMELOGENIN"/>
    <property type="match status" value="1"/>
</dbReference>
<feature type="compositionally biased region" description="Acidic residues" evidence="3">
    <location>
        <begin position="215"/>
        <end position="241"/>
    </location>
</feature>
<feature type="domain" description="Nephrocystin 3-like N-terminal" evidence="5">
    <location>
        <begin position="370"/>
        <end position="534"/>
    </location>
</feature>
<dbReference type="InterPro" id="IPR054471">
    <property type="entry name" value="GPIID_WHD"/>
</dbReference>
<dbReference type="InterPro" id="IPR002110">
    <property type="entry name" value="Ankyrin_rpt"/>
</dbReference>
<dbReference type="SUPFAM" id="SSF48403">
    <property type="entry name" value="Ankyrin repeat"/>
    <property type="match status" value="1"/>
</dbReference>
<dbReference type="GO" id="GO:0003824">
    <property type="term" value="F:catalytic activity"/>
    <property type="evidence" value="ECO:0007669"/>
    <property type="project" value="InterPro"/>
</dbReference>
<dbReference type="PRINTS" id="PR01415">
    <property type="entry name" value="ANKYRIN"/>
</dbReference>
<feature type="repeat" description="ANK" evidence="2">
    <location>
        <begin position="984"/>
        <end position="1016"/>
    </location>
</feature>
<dbReference type="Pfam" id="PF24883">
    <property type="entry name" value="NPHP3_N"/>
    <property type="match status" value="1"/>
</dbReference>
<evidence type="ECO:0000256" key="1">
    <source>
        <dbReference type="ARBA" id="ARBA00022737"/>
    </source>
</evidence>
<dbReference type="Gene3D" id="3.40.50.1580">
    <property type="entry name" value="Nucleoside phosphorylase domain"/>
    <property type="match status" value="1"/>
</dbReference>
<dbReference type="EMBL" id="SAEB01000001">
    <property type="protein sequence ID" value="RVD89722.1"/>
    <property type="molecule type" value="Genomic_DNA"/>
</dbReference>